<dbReference type="InterPro" id="IPR041242">
    <property type="entry name" value="HNHc_6"/>
</dbReference>
<dbReference type="Proteomes" id="UP000616837">
    <property type="component" value="Unassembled WGS sequence"/>
</dbReference>
<dbReference type="EMBL" id="JACSQW010000004">
    <property type="protein sequence ID" value="MBD7894577.1"/>
    <property type="molecule type" value="Genomic_DNA"/>
</dbReference>
<comment type="caution">
    <text evidence="1">The sequence shown here is derived from an EMBL/GenBank/DDBJ whole genome shotgun (WGS) entry which is preliminary data.</text>
</comment>
<sequence length="232" mass="26984">MVLANAYFRRKRDGSKGYGLLDYIEQPNLEHLANINDGNVQGIPVEVKFIDKRKVSALQRNFYFALLGDIVNWSGEDKEIVDDYFRSLYWEKNWGQEISLKDTTENTVSDAKKLIDLVIDFVFDNQVPIKRGYELLPRNEEHFQYECLVHRQCLICGQPADIHHIDEVGMGRDRTKLDHTKFRLMALCRAHHTEFHKIGPIEFCSKYHLTAPGIKLNVDDLEKIGVKGNYQK</sequence>
<organism evidence="1 2">
    <name type="scientific">Limosilactobacillus avistercoris</name>
    <dbReference type="NCBI Taxonomy" id="2762243"/>
    <lineage>
        <taxon>Bacteria</taxon>
        <taxon>Bacillati</taxon>
        <taxon>Bacillota</taxon>
        <taxon>Bacilli</taxon>
        <taxon>Lactobacillales</taxon>
        <taxon>Lactobacillaceae</taxon>
        <taxon>Limosilactobacillus</taxon>
    </lineage>
</organism>
<dbReference type="Pfam" id="PF16784">
    <property type="entry name" value="HNHc_6"/>
    <property type="match status" value="1"/>
</dbReference>
<protein>
    <recommendedName>
        <fullName evidence="3">HNH nuclease domain-containing protein</fullName>
    </recommendedName>
</protein>
<evidence type="ECO:0008006" key="3">
    <source>
        <dbReference type="Google" id="ProtNLM"/>
    </source>
</evidence>
<evidence type="ECO:0000313" key="1">
    <source>
        <dbReference type="EMBL" id="MBD7894577.1"/>
    </source>
</evidence>
<reference evidence="1 2" key="1">
    <citation type="submission" date="2020-08" db="EMBL/GenBank/DDBJ databases">
        <title>A Genomic Blueprint of the Chicken Gut Microbiome.</title>
        <authorList>
            <person name="Gilroy R."/>
            <person name="Ravi A."/>
            <person name="Getino M."/>
            <person name="Pursley I."/>
            <person name="Horton D.L."/>
            <person name="Alikhan N.-F."/>
            <person name="Baker D."/>
            <person name="Gharbi K."/>
            <person name="Hall N."/>
            <person name="Watson M."/>
            <person name="Adriaenssens E.M."/>
            <person name="Foster-Nyarko E."/>
            <person name="Jarju S."/>
            <person name="Secka A."/>
            <person name="Antonio M."/>
            <person name="Oren A."/>
            <person name="Chaudhuri R."/>
            <person name="La Ragione R.M."/>
            <person name="Hildebrand F."/>
            <person name="Pallen M.J."/>
        </authorList>
    </citation>
    <scope>NUCLEOTIDE SEQUENCE [LARGE SCALE GENOMIC DNA]</scope>
    <source>
        <strain evidence="1 2">Sa3CUN2</strain>
    </source>
</reference>
<keyword evidence="2" id="KW-1185">Reference proteome</keyword>
<gene>
    <name evidence="1" type="ORF">H9564_02370</name>
</gene>
<accession>A0ABR8PBE1</accession>
<dbReference type="RefSeq" id="WP_191683949.1">
    <property type="nucleotide sequence ID" value="NZ_JACSQW010000004.1"/>
</dbReference>
<name>A0ABR8PBE1_9LACO</name>
<evidence type="ECO:0000313" key="2">
    <source>
        <dbReference type="Proteomes" id="UP000616837"/>
    </source>
</evidence>
<proteinExistence type="predicted"/>